<sequence>MTLLFVWLVCSLTFSQTSNKVPIGEIKTPYGKILISLADQTPHHRDSFIELANAGYWDTLTFNRVIPNFVNQGGCPDTEEGFNDLEYLLAPEITPELTHVYGAVGAGRDGNPEKISARCQFYIIQNPEGVHRLDGDYTVFGQVVQGMDVVETIAHLETDDKDEPLKPVTMKIKIKYLSPSKIEKLKNSNP</sequence>
<evidence type="ECO:0000259" key="4">
    <source>
        <dbReference type="PROSITE" id="PS50072"/>
    </source>
</evidence>
<dbReference type="EMBL" id="FSRC01000001">
    <property type="protein sequence ID" value="SIN70166.1"/>
    <property type="molecule type" value="Genomic_DNA"/>
</dbReference>
<organism evidence="5 6">
    <name type="scientific">Algoriphagus halophilus</name>
    <dbReference type="NCBI Taxonomy" id="226505"/>
    <lineage>
        <taxon>Bacteria</taxon>
        <taxon>Pseudomonadati</taxon>
        <taxon>Bacteroidota</taxon>
        <taxon>Cytophagia</taxon>
        <taxon>Cytophagales</taxon>
        <taxon>Cyclobacteriaceae</taxon>
        <taxon>Algoriphagus</taxon>
    </lineage>
</organism>
<dbReference type="PANTHER" id="PTHR45625">
    <property type="entry name" value="PEPTIDYL-PROLYL CIS-TRANS ISOMERASE-RELATED"/>
    <property type="match status" value="1"/>
</dbReference>
<evidence type="ECO:0000313" key="5">
    <source>
        <dbReference type="EMBL" id="SIN70166.1"/>
    </source>
</evidence>
<dbReference type="Proteomes" id="UP000185221">
    <property type="component" value="Unassembled WGS sequence"/>
</dbReference>
<comment type="function">
    <text evidence="3">PPIases accelerate the folding of proteins. It catalyzes the cis-trans isomerization of proline imidic peptide bonds in oligopeptides.</text>
</comment>
<protein>
    <recommendedName>
        <fullName evidence="3">Peptidyl-prolyl cis-trans isomerase</fullName>
        <shortName evidence="3">PPIase</shortName>
        <ecNumber evidence="3">5.2.1.8</ecNumber>
    </recommendedName>
</protein>
<dbReference type="InterPro" id="IPR002130">
    <property type="entry name" value="Cyclophilin-type_PPIase_dom"/>
</dbReference>
<feature type="domain" description="PPIase cyclophilin-type" evidence="4">
    <location>
        <begin position="28"/>
        <end position="170"/>
    </location>
</feature>
<accession>A0A1N6DHG5</accession>
<dbReference type="AlphaFoldDB" id="A0A1N6DHG5"/>
<evidence type="ECO:0000256" key="2">
    <source>
        <dbReference type="ARBA" id="ARBA00023235"/>
    </source>
</evidence>
<comment type="catalytic activity">
    <reaction evidence="3">
        <text>[protein]-peptidylproline (omega=180) = [protein]-peptidylproline (omega=0)</text>
        <dbReference type="Rhea" id="RHEA:16237"/>
        <dbReference type="Rhea" id="RHEA-COMP:10747"/>
        <dbReference type="Rhea" id="RHEA-COMP:10748"/>
        <dbReference type="ChEBI" id="CHEBI:83833"/>
        <dbReference type="ChEBI" id="CHEBI:83834"/>
        <dbReference type="EC" id="5.2.1.8"/>
    </reaction>
</comment>
<dbReference type="PRINTS" id="PR00153">
    <property type="entry name" value="CSAPPISMRASE"/>
</dbReference>
<comment type="similarity">
    <text evidence="3">Belongs to the cyclophilin-type PPIase family.</text>
</comment>
<dbReference type="CDD" id="cd00317">
    <property type="entry name" value="cyclophilin"/>
    <property type="match status" value="1"/>
</dbReference>
<keyword evidence="2 3" id="KW-0413">Isomerase</keyword>
<dbReference type="InterPro" id="IPR029000">
    <property type="entry name" value="Cyclophilin-like_dom_sf"/>
</dbReference>
<dbReference type="Gene3D" id="2.40.100.10">
    <property type="entry name" value="Cyclophilin-like"/>
    <property type="match status" value="1"/>
</dbReference>
<gene>
    <name evidence="5" type="ORF">SAMN05444394_0909</name>
</gene>
<evidence type="ECO:0000313" key="6">
    <source>
        <dbReference type="Proteomes" id="UP000185221"/>
    </source>
</evidence>
<dbReference type="PANTHER" id="PTHR45625:SF4">
    <property type="entry name" value="PEPTIDYLPROLYL ISOMERASE DOMAIN AND WD REPEAT-CONTAINING PROTEIN 1"/>
    <property type="match status" value="1"/>
</dbReference>
<dbReference type="EC" id="5.2.1.8" evidence="3"/>
<dbReference type="GO" id="GO:0003755">
    <property type="term" value="F:peptidyl-prolyl cis-trans isomerase activity"/>
    <property type="evidence" value="ECO:0007669"/>
    <property type="project" value="UniProtKB-UniRule"/>
</dbReference>
<dbReference type="STRING" id="226505.SAMN05444394_0909"/>
<evidence type="ECO:0000256" key="1">
    <source>
        <dbReference type="ARBA" id="ARBA00023110"/>
    </source>
</evidence>
<reference evidence="6" key="1">
    <citation type="submission" date="2016-11" db="EMBL/GenBank/DDBJ databases">
        <authorList>
            <person name="Varghese N."/>
            <person name="Submissions S."/>
        </authorList>
    </citation>
    <scope>NUCLEOTIDE SEQUENCE [LARGE SCALE GENOMIC DNA]</scope>
    <source>
        <strain evidence="6">DSM 15292</strain>
    </source>
</reference>
<dbReference type="PROSITE" id="PS50072">
    <property type="entry name" value="CSA_PPIASE_2"/>
    <property type="match status" value="1"/>
</dbReference>
<dbReference type="RefSeq" id="WP_234982093.1">
    <property type="nucleotide sequence ID" value="NZ_FSRC01000001.1"/>
</dbReference>
<name>A0A1N6DHG5_9BACT</name>
<proteinExistence type="inferred from homology"/>
<keyword evidence="6" id="KW-1185">Reference proteome</keyword>
<dbReference type="InterPro" id="IPR044666">
    <property type="entry name" value="Cyclophilin_A-like"/>
</dbReference>
<keyword evidence="1 3" id="KW-0697">Rotamase</keyword>
<evidence type="ECO:0000256" key="3">
    <source>
        <dbReference type="RuleBase" id="RU363019"/>
    </source>
</evidence>
<dbReference type="SUPFAM" id="SSF50891">
    <property type="entry name" value="Cyclophilin-like"/>
    <property type="match status" value="1"/>
</dbReference>
<dbReference type="Pfam" id="PF00160">
    <property type="entry name" value="Pro_isomerase"/>
    <property type="match status" value="1"/>
</dbReference>